<accession>A0A1B6FN15</accession>
<name>A0A1B6FN15_9HEMI</name>
<feature type="non-terminal residue" evidence="1">
    <location>
        <position position="1"/>
    </location>
</feature>
<evidence type="ECO:0000313" key="1">
    <source>
        <dbReference type="EMBL" id="JAS51544.1"/>
    </source>
</evidence>
<proteinExistence type="predicted"/>
<gene>
    <name evidence="1" type="ORF">g.15599</name>
</gene>
<protein>
    <submittedName>
        <fullName evidence="1">Uncharacterized protein</fullName>
    </submittedName>
</protein>
<reference evidence="1" key="1">
    <citation type="submission" date="2015-11" db="EMBL/GenBank/DDBJ databases">
        <title>De novo transcriptome assembly of four potential Pierce s Disease insect vectors from Arizona vineyards.</title>
        <authorList>
            <person name="Tassone E.E."/>
        </authorList>
    </citation>
    <scope>NUCLEOTIDE SEQUENCE</scope>
</reference>
<dbReference type="AlphaFoldDB" id="A0A1B6FN15"/>
<organism evidence="1">
    <name type="scientific">Cuerna arida</name>
    <dbReference type="NCBI Taxonomy" id="1464854"/>
    <lineage>
        <taxon>Eukaryota</taxon>
        <taxon>Metazoa</taxon>
        <taxon>Ecdysozoa</taxon>
        <taxon>Arthropoda</taxon>
        <taxon>Hexapoda</taxon>
        <taxon>Insecta</taxon>
        <taxon>Pterygota</taxon>
        <taxon>Neoptera</taxon>
        <taxon>Paraneoptera</taxon>
        <taxon>Hemiptera</taxon>
        <taxon>Auchenorrhyncha</taxon>
        <taxon>Membracoidea</taxon>
        <taxon>Cicadellidae</taxon>
        <taxon>Cicadellinae</taxon>
        <taxon>Proconiini</taxon>
        <taxon>Cuerna</taxon>
    </lineage>
</organism>
<dbReference type="EMBL" id="GECZ01018225">
    <property type="protein sequence ID" value="JAS51544.1"/>
    <property type="molecule type" value="Transcribed_RNA"/>
</dbReference>
<sequence length="106" mass="12338">HHPLSEYFGAGCSGGHFRQRENGAQWWRLCRVYPCLSLSAVWIVSRSCRFVYTAATYLFYNYFVYCERGITAVERYLPHPARTQIAQCLFVSGLSIAMEEWEELNT</sequence>